<feature type="region of interest" description="Disordered" evidence="3">
    <location>
        <begin position="56"/>
        <end position="175"/>
    </location>
</feature>
<dbReference type="InterPro" id="IPR036279">
    <property type="entry name" value="5-3_exonuclease_C_sf"/>
</dbReference>
<dbReference type="SMART" id="SM00484">
    <property type="entry name" value="XPGI"/>
    <property type="match status" value="1"/>
</dbReference>
<evidence type="ECO:0000256" key="3">
    <source>
        <dbReference type="SAM" id="MobiDB-lite"/>
    </source>
</evidence>
<feature type="compositionally biased region" description="Low complexity" evidence="3">
    <location>
        <begin position="56"/>
        <end position="91"/>
    </location>
</feature>
<dbReference type="GO" id="GO:0005634">
    <property type="term" value="C:nucleus"/>
    <property type="evidence" value="ECO:0007669"/>
    <property type="project" value="UniProtKB-SubCell"/>
</dbReference>
<dbReference type="InterPro" id="IPR006086">
    <property type="entry name" value="XPG-I_dom"/>
</dbReference>
<feature type="region of interest" description="Disordered" evidence="3">
    <location>
        <begin position="487"/>
        <end position="511"/>
    </location>
</feature>
<sequence>MRAREGSGASSSGPQLSAAAPLDGMSMRQRRQMSIDSASGAVYLDDGLDVVDAAAAASDNGGDGDSSAATAAAATEAASARQRQRAAAARAWTMEQESEERSDRADSATNRQGWRWSGGGGGGGGGGGSGGGGGGGGDTGDYAGIGGGGADSGIDDDAEEDDARRAHKKAQRDAETVTQEMLDEVKELLHLLGVPYLVAPMEAEAQCVELERLGLVDGIVTDDSDAFVFGAKAVYKNIFEDQKYVEAYLLPDITAEFGISTPHLRALALLMGSDYTLGIKNVGLVNAMEIVRAFPLRAGEASPAPALRRFKEWLDGFDPLGDAQLEKRVARAIREGPEAEEREGVTLAQRFHLKHRSARNRWIASPSFPSEEVLRAYEKPQAAAAAIDASLAEQLLVTSNAEAFEWVTSNAEAFEWVMPDAAALRRLCDEVLGWPRGQTEALLDPVMARLKDRSFQPRLDSYYTSYHANARFAKIRSMRLRQAVAELSGREPEPTLSLMPLIGGPTDAPPQEAALSAMAAPAADGAPAAAGAAPAKRKRAASAGGAKKPRARKGSAPSTDGGAPAKKDAPKKRKRGAAAAASAAAGSESEAAASSAASGDLKLPPKRRLSRASSASVSYAGMCQDVGPDDEDDNHVDVGDGHVTDDVDENDDDSA</sequence>
<dbReference type="Proteomes" id="UP000664859">
    <property type="component" value="Unassembled WGS sequence"/>
</dbReference>
<dbReference type="PANTHER" id="PTHR16171">
    <property type="entry name" value="DNA REPAIR PROTEIN COMPLEMENTING XP-G CELLS-RELATED"/>
    <property type="match status" value="1"/>
</dbReference>
<keyword evidence="6" id="KW-1185">Reference proteome</keyword>
<dbReference type="EMBL" id="JAFCMP010000113">
    <property type="protein sequence ID" value="KAG5186039.1"/>
    <property type="molecule type" value="Genomic_DNA"/>
</dbReference>
<dbReference type="InterPro" id="IPR019974">
    <property type="entry name" value="XPG_CS"/>
</dbReference>
<evidence type="ECO:0000313" key="5">
    <source>
        <dbReference type="EMBL" id="KAG5186039.1"/>
    </source>
</evidence>
<feature type="compositionally biased region" description="Low complexity" evidence="3">
    <location>
        <begin position="1"/>
        <end position="13"/>
    </location>
</feature>
<accession>A0A836CHS7</accession>
<dbReference type="GO" id="GO:0004520">
    <property type="term" value="F:DNA endonuclease activity"/>
    <property type="evidence" value="ECO:0007669"/>
    <property type="project" value="TreeGrafter"/>
</dbReference>
<feature type="compositionally biased region" description="Basic and acidic residues" evidence="3">
    <location>
        <begin position="635"/>
        <end position="645"/>
    </location>
</feature>
<dbReference type="InterPro" id="IPR029060">
    <property type="entry name" value="PIN-like_dom_sf"/>
</dbReference>
<dbReference type="SUPFAM" id="SSF88723">
    <property type="entry name" value="PIN domain-like"/>
    <property type="match status" value="1"/>
</dbReference>
<feature type="compositionally biased region" description="Low complexity" evidence="3">
    <location>
        <begin position="554"/>
        <end position="564"/>
    </location>
</feature>
<feature type="region of interest" description="Disordered" evidence="3">
    <location>
        <begin position="1"/>
        <end position="33"/>
    </location>
</feature>
<feature type="compositionally biased region" description="Low complexity" evidence="3">
    <location>
        <begin position="611"/>
        <end position="620"/>
    </location>
</feature>
<dbReference type="PANTHER" id="PTHR16171:SF7">
    <property type="entry name" value="DNA REPAIR PROTEIN RAD2"/>
    <property type="match status" value="1"/>
</dbReference>
<comment type="subcellular location">
    <subcellularLocation>
        <location evidence="1">Nucleus</location>
    </subcellularLocation>
</comment>
<dbReference type="InterPro" id="IPR006084">
    <property type="entry name" value="XPG/Rad2"/>
</dbReference>
<keyword evidence="2" id="KW-0539">Nucleus</keyword>
<organism evidence="5 6">
    <name type="scientific">Tribonema minus</name>
    <dbReference type="NCBI Taxonomy" id="303371"/>
    <lineage>
        <taxon>Eukaryota</taxon>
        <taxon>Sar</taxon>
        <taxon>Stramenopiles</taxon>
        <taxon>Ochrophyta</taxon>
        <taxon>PX clade</taxon>
        <taxon>Xanthophyceae</taxon>
        <taxon>Tribonematales</taxon>
        <taxon>Tribonemataceae</taxon>
        <taxon>Tribonema</taxon>
    </lineage>
</organism>
<feature type="region of interest" description="Disordered" evidence="3">
    <location>
        <begin position="529"/>
        <end position="655"/>
    </location>
</feature>
<feature type="compositionally biased region" description="Acidic residues" evidence="3">
    <location>
        <begin position="646"/>
        <end position="655"/>
    </location>
</feature>
<evidence type="ECO:0000256" key="2">
    <source>
        <dbReference type="ARBA" id="ARBA00023242"/>
    </source>
</evidence>
<evidence type="ECO:0000256" key="1">
    <source>
        <dbReference type="ARBA" id="ARBA00004123"/>
    </source>
</evidence>
<gene>
    <name evidence="5" type="ORF">JKP88DRAFT_348118</name>
</gene>
<dbReference type="InterPro" id="IPR008918">
    <property type="entry name" value="HhH2"/>
</dbReference>
<dbReference type="GO" id="GO:0003697">
    <property type="term" value="F:single-stranded DNA binding"/>
    <property type="evidence" value="ECO:0007669"/>
    <property type="project" value="TreeGrafter"/>
</dbReference>
<feature type="compositionally biased region" description="Low complexity" evidence="3">
    <location>
        <begin position="577"/>
        <end position="599"/>
    </location>
</feature>
<evidence type="ECO:0000313" key="6">
    <source>
        <dbReference type="Proteomes" id="UP000664859"/>
    </source>
</evidence>
<feature type="compositionally biased region" description="Gly residues" evidence="3">
    <location>
        <begin position="116"/>
        <end position="151"/>
    </location>
</feature>
<dbReference type="AlphaFoldDB" id="A0A836CHS7"/>
<dbReference type="Gene3D" id="3.40.50.1010">
    <property type="entry name" value="5'-nuclease"/>
    <property type="match status" value="1"/>
</dbReference>
<dbReference type="Gene3D" id="1.10.150.20">
    <property type="entry name" value="5' to 3' exonuclease, C-terminal subdomain"/>
    <property type="match status" value="1"/>
</dbReference>
<dbReference type="CDD" id="cd09904">
    <property type="entry name" value="H3TH_XPG"/>
    <property type="match status" value="1"/>
</dbReference>
<dbReference type="SMART" id="SM00279">
    <property type="entry name" value="HhH2"/>
    <property type="match status" value="1"/>
</dbReference>
<comment type="caution">
    <text evidence="5">The sequence shown here is derived from an EMBL/GenBank/DDBJ whole genome shotgun (WGS) entry which is preliminary data.</text>
</comment>
<feature type="domain" description="XPG-I" evidence="4">
    <location>
        <begin position="190"/>
        <end position="259"/>
    </location>
</feature>
<evidence type="ECO:0000259" key="4">
    <source>
        <dbReference type="SMART" id="SM00484"/>
    </source>
</evidence>
<dbReference type="CDD" id="cd09868">
    <property type="entry name" value="PIN_XPG_RAD2"/>
    <property type="match status" value="1"/>
</dbReference>
<name>A0A836CHS7_9STRA</name>
<dbReference type="PROSITE" id="PS00842">
    <property type="entry name" value="XPG_2"/>
    <property type="match status" value="1"/>
</dbReference>
<dbReference type="GO" id="GO:0016788">
    <property type="term" value="F:hydrolase activity, acting on ester bonds"/>
    <property type="evidence" value="ECO:0007669"/>
    <property type="project" value="InterPro"/>
</dbReference>
<protein>
    <recommendedName>
        <fullName evidence="4">XPG-I domain-containing protein</fullName>
    </recommendedName>
</protein>
<dbReference type="SUPFAM" id="SSF47807">
    <property type="entry name" value="5' to 3' exonuclease, C-terminal subdomain"/>
    <property type="match status" value="1"/>
</dbReference>
<dbReference type="PRINTS" id="PR00853">
    <property type="entry name" value="XPGRADSUPER"/>
</dbReference>
<dbReference type="OrthoDB" id="31113at2759"/>
<proteinExistence type="predicted"/>
<dbReference type="Pfam" id="PF00867">
    <property type="entry name" value="XPG_I"/>
    <property type="match status" value="1"/>
</dbReference>
<reference evidence="5" key="1">
    <citation type="submission" date="2021-02" db="EMBL/GenBank/DDBJ databases">
        <title>First Annotated Genome of the Yellow-green Alga Tribonema minus.</title>
        <authorList>
            <person name="Mahan K.M."/>
        </authorList>
    </citation>
    <scope>NUCLEOTIDE SEQUENCE</scope>
    <source>
        <strain evidence="5">UTEX B ZZ1240</strain>
    </source>
</reference>